<dbReference type="EMBL" id="BTSX01000005">
    <property type="protein sequence ID" value="GMT02247.1"/>
    <property type="molecule type" value="Genomic_DNA"/>
</dbReference>
<feature type="non-terminal residue" evidence="1">
    <location>
        <position position="1"/>
    </location>
</feature>
<sequence>VACLEKALTVLAERIGGVHHIGTLVTDRHSAVIKMMKGRFPSVRHYFDPWHYFRNLTLNLVKITKPKYMEKVRRIWQRTIINKAYDAVLKAQGNRILASEMFRSTLLCMSGIHDFSSDPSFTQLKRCTHSPPPPTPPGQDTMFIKRDGRAYKNLQDVIFTDKNIEDIQNVSWLLKTSTCVSLNALAWRYAPKDNYFDRKGHELRTMIAIIHWNEMKKDELEGTRMVTGQKAYFNHTLKKHVFRNVKTPARNAWREAVKKATYEV</sequence>
<keyword evidence="2" id="KW-1185">Reference proteome</keyword>
<dbReference type="AlphaFoldDB" id="A0AAV5U775"/>
<protein>
    <submittedName>
        <fullName evidence="1">Uncharacterized protein</fullName>
    </submittedName>
</protein>
<dbReference type="PANTHER" id="PTHR31751">
    <property type="entry name" value="SI:CH211-108C17.2-RELATED-RELATED"/>
    <property type="match status" value="1"/>
</dbReference>
<name>A0AAV5U775_9BILA</name>
<gene>
    <name evidence="1" type="ORF">PENTCL1PPCAC_24421</name>
</gene>
<dbReference type="Proteomes" id="UP001432027">
    <property type="component" value="Unassembled WGS sequence"/>
</dbReference>
<comment type="caution">
    <text evidence="1">The sequence shown here is derived from an EMBL/GenBank/DDBJ whole genome shotgun (WGS) entry which is preliminary data.</text>
</comment>
<dbReference type="PANTHER" id="PTHR31751:SF42">
    <property type="entry name" value="PROTEIN CBG10204"/>
    <property type="match status" value="1"/>
</dbReference>
<evidence type="ECO:0000313" key="1">
    <source>
        <dbReference type="EMBL" id="GMT02247.1"/>
    </source>
</evidence>
<feature type="non-terminal residue" evidence="1">
    <location>
        <position position="264"/>
    </location>
</feature>
<accession>A0AAV5U775</accession>
<reference evidence="1" key="1">
    <citation type="submission" date="2023-10" db="EMBL/GenBank/DDBJ databases">
        <title>Genome assembly of Pristionchus species.</title>
        <authorList>
            <person name="Yoshida K."/>
            <person name="Sommer R.J."/>
        </authorList>
    </citation>
    <scope>NUCLEOTIDE SEQUENCE</scope>
    <source>
        <strain evidence="1">RS0144</strain>
    </source>
</reference>
<evidence type="ECO:0000313" key="2">
    <source>
        <dbReference type="Proteomes" id="UP001432027"/>
    </source>
</evidence>
<proteinExistence type="predicted"/>
<organism evidence="1 2">
    <name type="scientific">Pristionchus entomophagus</name>
    <dbReference type="NCBI Taxonomy" id="358040"/>
    <lineage>
        <taxon>Eukaryota</taxon>
        <taxon>Metazoa</taxon>
        <taxon>Ecdysozoa</taxon>
        <taxon>Nematoda</taxon>
        <taxon>Chromadorea</taxon>
        <taxon>Rhabditida</taxon>
        <taxon>Rhabditina</taxon>
        <taxon>Diplogasteromorpha</taxon>
        <taxon>Diplogasteroidea</taxon>
        <taxon>Neodiplogasteridae</taxon>
        <taxon>Pristionchus</taxon>
    </lineage>
</organism>